<dbReference type="EMBL" id="PITI01001918">
    <property type="protein sequence ID" value="TBT99602.1"/>
    <property type="molecule type" value="Genomic_DNA"/>
</dbReference>
<sequence>MPKRVGRVSLSVILEAEMHKQPIPPLKQEPTTNTNEVLELEEEIEVVEMILNCKNRQKKENITPYLKPGQYPAEYSKEEMRAYIKEYVKECEACSRFDSLKTIQPIYINHITKKYDLFMMDCLDLRRYSDQNDQYSWILNVIDTYTKHL</sequence>
<keyword evidence="2" id="KW-1185">Reference proteome</keyword>
<proteinExistence type="predicted"/>
<dbReference type="Proteomes" id="UP000291404">
    <property type="component" value="Unassembled WGS sequence"/>
</dbReference>
<dbReference type="STRING" id="148818.A0A4Q9KXC6"/>
<reference evidence="1 2" key="1">
    <citation type="submission" date="2017-12" db="EMBL/GenBank/DDBJ databases">
        <authorList>
            <person name="Pombert J.-F."/>
            <person name="Haag K.L."/>
            <person name="Ebert D."/>
        </authorList>
    </citation>
    <scope>NUCLEOTIDE SEQUENCE [LARGE SCALE GENOMIC DNA]</scope>
    <source>
        <strain evidence="1">BE-OM-2</strain>
    </source>
</reference>
<comment type="caution">
    <text evidence="1">The sequence shown here is derived from an EMBL/GenBank/DDBJ whole genome shotgun (WGS) entry which is preliminary data.</text>
</comment>
<dbReference type="AlphaFoldDB" id="A0A4Q9KXC6"/>
<gene>
    <name evidence="1" type="ORF">CWI36_1918p0010</name>
</gene>
<evidence type="ECO:0008006" key="3">
    <source>
        <dbReference type="Google" id="ProtNLM"/>
    </source>
</evidence>
<accession>A0A4Q9KXC6</accession>
<dbReference type="VEuPathDB" id="MicrosporidiaDB:CWI39_3011p0010"/>
<protein>
    <recommendedName>
        <fullName evidence="3">Integrase zinc-binding domain-containing protein</fullName>
    </recommendedName>
</protein>
<dbReference type="VEuPathDB" id="MicrosporidiaDB:CWI36_1918p0010"/>
<evidence type="ECO:0000313" key="2">
    <source>
        <dbReference type="Proteomes" id="UP000291404"/>
    </source>
</evidence>
<evidence type="ECO:0000313" key="1">
    <source>
        <dbReference type="EMBL" id="TBT99602.1"/>
    </source>
</evidence>
<name>A0A4Q9KXC6_9MICR</name>
<organism evidence="1 2">
    <name type="scientific">Hamiltosporidium magnivora</name>
    <dbReference type="NCBI Taxonomy" id="148818"/>
    <lineage>
        <taxon>Eukaryota</taxon>
        <taxon>Fungi</taxon>
        <taxon>Fungi incertae sedis</taxon>
        <taxon>Microsporidia</taxon>
        <taxon>Dubosqiidae</taxon>
        <taxon>Hamiltosporidium</taxon>
    </lineage>
</organism>